<reference evidence="2" key="1">
    <citation type="submission" date="2020-02" db="EMBL/GenBank/DDBJ databases">
        <authorList>
            <person name="Meier V. D."/>
        </authorList>
    </citation>
    <scope>NUCLEOTIDE SEQUENCE</scope>
    <source>
        <strain evidence="2">AVDCRST_MAG26</strain>
    </source>
</reference>
<evidence type="ECO:0000256" key="1">
    <source>
        <dbReference type="SAM" id="Phobius"/>
    </source>
</evidence>
<dbReference type="EMBL" id="CADCTK010000645">
    <property type="protein sequence ID" value="CAA9269904.1"/>
    <property type="molecule type" value="Genomic_DNA"/>
</dbReference>
<accession>A0A6J4J490</accession>
<organism evidence="2">
    <name type="scientific">uncultured Chloroflexia bacterium</name>
    <dbReference type="NCBI Taxonomy" id="1672391"/>
    <lineage>
        <taxon>Bacteria</taxon>
        <taxon>Bacillati</taxon>
        <taxon>Chloroflexota</taxon>
        <taxon>Chloroflexia</taxon>
        <taxon>environmental samples</taxon>
    </lineage>
</organism>
<dbReference type="AlphaFoldDB" id="A0A6J4J490"/>
<sequence length="161" mass="17767">MRFLAPLVENPWCLVLFVVLALLIIGGAATVALIERRGRTRIEHRPLPYAPRNSIASAPLEGLAALHERLLDLQRRLPPGSDDARWLASFARRLRQIMSEAHTRLEAAPAAEHGRLLEILHVEVEALASVINLQLGATLSRGTDRQALEAQISALRDAIEI</sequence>
<feature type="transmembrane region" description="Helical" evidence="1">
    <location>
        <begin position="12"/>
        <end position="34"/>
    </location>
</feature>
<proteinExistence type="predicted"/>
<keyword evidence="1" id="KW-0472">Membrane</keyword>
<gene>
    <name evidence="2" type="ORF">AVDCRST_MAG26-2768</name>
</gene>
<name>A0A6J4J490_9CHLR</name>
<keyword evidence="1" id="KW-0812">Transmembrane</keyword>
<protein>
    <submittedName>
        <fullName evidence="2">Uncharacterized protein</fullName>
    </submittedName>
</protein>
<evidence type="ECO:0000313" key="2">
    <source>
        <dbReference type="EMBL" id="CAA9269904.1"/>
    </source>
</evidence>
<keyword evidence="1" id="KW-1133">Transmembrane helix</keyword>